<evidence type="ECO:0000256" key="6">
    <source>
        <dbReference type="PIRNR" id="PIRNR001123"/>
    </source>
</evidence>
<evidence type="ECO:0000256" key="1">
    <source>
        <dbReference type="ARBA" id="ARBA00006272"/>
    </source>
</evidence>
<dbReference type="SUPFAM" id="SSF101821">
    <property type="entry name" value="Aminopeptidase/glucanase lid domain"/>
    <property type="match status" value="1"/>
</dbReference>
<evidence type="ECO:0000313" key="9">
    <source>
        <dbReference type="EMBL" id="SHE52193.1"/>
    </source>
</evidence>
<protein>
    <submittedName>
        <fullName evidence="9">Endoglucanase</fullName>
    </submittedName>
</protein>
<accession>A0A1M4U6C6</accession>
<organism evidence="9 10">
    <name type="scientific">Seinonella peptonophila</name>
    <dbReference type="NCBI Taxonomy" id="112248"/>
    <lineage>
        <taxon>Bacteria</taxon>
        <taxon>Bacillati</taxon>
        <taxon>Bacillota</taxon>
        <taxon>Bacilli</taxon>
        <taxon>Bacillales</taxon>
        <taxon>Thermoactinomycetaceae</taxon>
        <taxon>Seinonella</taxon>
    </lineage>
</organism>
<keyword evidence="10" id="KW-1185">Reference proteome</keyword>
<evidence type="ECO:0000313" key="10">
    <source>
        <dbReference type="Proteomes" id="UP000184476"/>
    </source>
</evidence>
<keyword evidence="3" id="KW-0645">Protease</keyword>
<keyword evidence="4 8" id="KW-0479">Metal-binding</keyword>
<dbReference type="InterPro" id="IPR008007">
    <property type="entry name" value="Peptidase_M42"/>
</dbReference>
<evidence type="ECO:0000256" key="4">
    <source>
        <dbReference type="ARBA" id="ARBA00022723"/>
    </source>
</evidence>
<feature type="binding site" evidence="8">
    <location>
        <position position="183"/>
    </location>
    <ligand>
        <name>Zn(2+)</name>
        <dbReference type="ChEBI" id="CHEBI:29105"/>
        <label>2</label>
    </ligand>
</feature>
<keyword evidence="5" id="KW-0378">Hydrolase</keyword>
<dbReference type="PANTHER" id="PTHR32481">
    <property type="entry name" value="AMINOPEPTIDASE"/>
    <property type="match status" value="1"/>
</dbReference>
<evidence type="ECO:0000256" key="2">
    <source>
        <dbReference type="ARBA" id="ARBA00022438"/>
    </source>
</evidence>
<dbReference type="Gene3D" id="2.40.30.40">
    <property type="entry name" value="Peptidase M42, domain 2"/>
    <property type="match status" value="1"/>
</dbReference>
<dbReference type="PANTHER" id="PTHR32481:SF0">
    <property type="entry name" value="AMINOPEPTIDASE YPDE-RELATED"/>
    <property type="match status" value="1"/>
</dbReference>
<reference evidence="9 10" key="1">
    <citation type="submission" date="2016-11" db="EMBL/GenBank/DDBJ databases">
        <authorList>
            <person name="Jaros S."/>
            <person name="Januszkiewicz K."/>
            <person name="Wedrychowicz H."/>
        </authorList>
    </citation>
    <scope>NUCLEOTIDE SEQUENCE [LARGE SCALE GENOMIC DNA]</scope>
    <source>
        <strain evidence="9 10">DSM 44666</strain>
    </source>
</reference>
<name>A0A1M4U6C6_9BACL</name>
<dbReference type="Gene3D" id="3.40.630.10">
    <property type="entry name" value="Zn peptidases"/>
    <property type="match status" value="1"/>
</dbReference>
<dbReference type="GO" id="GO:0006508">
    <property type="term" value="P:proteolysis"/>
    <property type="evidence" value="ECO:0007669"/>
    <property type="project" value="UniProtKB-KW"/>
</dbReference>
<dbReference type="InterPro" id="IPR051464">
    <property type="entry name" value="Peptidase_M42_aminopept"/>
</dbReference>
<feature type="binding site" evidence="8">
    <location>
        <position position="69"/>
    </location>
    <ligand>
        <name>Zn(2+)</name>
        <dbReference type="ChEBI" id="CHEBI:29105"/>
        <label>1</label>
    </ligand>
</feature>
<dbReference type="EMBL" id="FQVL01000001">
    <property type="protein sequence ID" value="SHE52193.1"/>
    <property type="molecule type" value="Genomic_DNA"/>
</dbReference>
<dbReference type="PIRSF" id="PIRSF001123">
    <property type="entry name" value="PepA_GA"/>
    <property type="match status" value="1"/>
</dbReference>
<dbReference type="CDD" id="cd05656">
    <property type="entry name" value="M42_Frv"/>
    <property type="match status" value="1"/>
</dbReference>
<dbReference type="InterPro" id="IPR023367">
    <property type="entry name" value="Peptidase_M42_dom2"/>
</dbReference>
<feature type="binding site" evidence="8">
    <location>
        <position position="327"/>
    </location>
    <ligand>
        <name>Zn(2+)</name>
        <dbReference type="ChEBI" id="CHEBI:29105"/>
        <label>2</label>
    </ligand>
</feature>
<proteinExistence type="inferred from homology"/>
<feature type="binding site" evidence="8">
    <location>
        <position position="239"/>
    </location>
    <ligand>
        <name>Zn(2+)</name>
        <dbReference type="ChEBI" id="CHEBI:29105"/>
        <label>1</label>
    </ligand>
</feature>
<sequence>MFELETENGFQNLLKELTEVAGPSGYEGPVREVMRKHISPWADHVTTDKLGSLIAQRGSSGPKVMIAGHLDEVGFLVTKITKEGFIKFQPLGGWWSQVLPAQRVRIVTRKEEFIGIIGSKPPHLMKIDERKKGVTLEDLFIDVGAESQEEVQQMGISPGDPIVPDSDFITMSNANRWMGKAMDNRLGCAVVVEVFKRLAQRKGLANQLFGVGTVMEEVGLRGARTSTATIQPDVAFAIDVGISGDTPGIGELPADVRLGKGPALTLYDAGHIAHGALADLAKDVAEREEIPIQFEFIRGGATDASAIHMYNQGVPTISLCIPARYIHSHATIVDQRDVMHLVDWLVAMIERLDQQMIDSLHRG</sequence>
<gene>
    <name evidence="9" type="ORF">SAMN05444392_101831</name>
</gene>
<keyword evidence="2" id="KW-0031">Aminopeptidase</keyword>
<evidence type="ECO:0000256" key="7">
    <source>
        <dbReference type="PIRSR" id="PIRSR001123-1"/>
    </source>
</evidence>
<dbReference type="GO" id="GO:0046872">
    <property type="term" value="F:metal ion binding"/>
    <property type="evidence" value="ECO:0007669"/>
    <property type="project" value="UniProtKB-UniRule"/>
</dbReference>
<feature type="active site" description="Proton acceptor" evidence="7">
    <location>
        <position position="216"/>
    </location>
</feature>
<dbReference type="Proteomes" id="UP000184476">
    <property type="component" value="Unassembled WGS sequence"/>
</dbReference>
<comment type="cofactor">
    <cofactor evidence="8">
        <name>a divalent metal cation</name>
        <dbReference type="ChEBI" id="CHEBI:60240"/>
    </cofactor>
    <text evidence="8">Binds 2 divalent metal cations per subunit.</text>
</comment>
<dbReference type="OrthoDB" id="9772053at2"/>
<feature type="binding site" evidence="8">
    <location>
        <position position="183"/>
    </location>
    <ligand>
        <name>Zn(2+)</name>
        <dbReference type="ChEBI" id="CHEBI:29105"/>
        <label>1</label>
    </ligand>
</feature>
<dbReference type="AlphaFoldDB" id="A0A1M4U6C6"/>
<evidence type="ECO:0000256" key="5">
    <source>
        <dbReference type="ARBA" id="ARBA00022801"/>
    </source>
</evidence>
<dbReference type="RefSeq" id="WP_073152377.1">
    <property type="nucleotide sequence ID" value="NZ_FQVL01000001.1"/>
</dbReference>
<dbReference type="SUPFAM" id="SSF53187">
    <property type="entry name" value="Zn-dependent exopeptidases"/>
    <property type="match status" value="1"/>
</dbReference>
<comment type="similarity">
    <text evidence="1 6">Belongs to the peptidase M42 family.</text>
</comment>
<dbReference type="Pfam" id="PF05343">
    <property type="entry name" value="Peptidase_M42"/>
    <property type="match status" value="1"/>
</dbReference>
<evidence type="ECO:0000256" key="3">
    <source>
        <dbReference type="ARBA" id="ARBA00022670"/>
    </source>
</evidence>
<feature type="binding site" evidence="8">
    <location>
        <position position="217"/>
    </location>
    <ligand>
        <name>Zn(2+)</name>
        <dbReference type="ChEBI" id="CHEBI:29105"/>
        <label>2</label>
    </ligand>
</feature>
<evidence type="ECO:0000256" key="8">
    <source>
        <dbReference type="PIRSR" id="PIRSR001123-2"/>
    </source>
</evidence>
<dbReference type="GO" id="GO:0004177">
    <property type="term" value="F:aminopeptidase activity"/>
    <property type="evidence" value="ECO:0007669"/>
    <property type="project" value="UniProtKB-UniRule"/>
</dbReference>